<proteinExistence type="predicted"/>
<organism evidence="1 2">
    <name type="scientific">Zobellella aerophila</name>
    <dbReference type="NCBI Taxonomy" id="870480"/>
    <lineage>
        <taxon>Bacteria</taxon>
        <taxon>Pseudomonadati</taxon>
        <taxon>Pseudomonadota</taxon>
        <taxon>Gammaproteobacteria</taxon>
        <taxon>Aeromonadales</taxon>
        <taxon>Aeromonadaceae</taxon>
        <taxon>Zobellella</taxon>
    </lineage>
</organism>
<name>A0ABP6WDE9_9GAMM</name>
<dbReference type="Proteomes" id="UP001500795">
    <property type="component" value="Unassembled WGS sequence"/>
</dbReference>
<evidence type="ECO:0008006" key="3">
    <source>
        <dbReference type="Google" id="ProtNLM"/>
    </source>
</evidence>
<reference evidence="2" key="1">
    <citation type="journal article" date="2019" name="Int. J. Syst. Evol. Microbiol.">
        <title>The Global Catalogue of Microorganisms (GCM) 10K type strain sequencing project: providing services to taxonomists for standard genome sequencing and annotation.</title>
        <authorList>
            <consortium name="The Broad Institute Genomics Platform"/>
            <consortium name="The Broad Institute Genome Sequencing Center for Infectious Disease"/>
            <person name="Wu L."/>
            <person name="Ma J."/>
        </authorList>
    </citation>
    <scope>NUCLEOTIDE SEQUENCE [LARGE SCALE GENOMIC DNA]</scope>
    <source>
        <strain evidence="2">JCM 17110</strain>
    </source>
</reference>
<sequence>MTPLQTQLLTSLELPVWRCIHPGRLPYAPVPAATPAQLLLVVGEGVRLPEQLATDIARALTLDGGQLRRLSERDWRKAGCPTAPAVLGFNLEEEGAELTWSGALPLTAEHKRRLWSCLCSLTIAR</sequence>
<protein>
    <recommendedName>
        <fullName evidence="3">DNA polymerase III subunit psi</fullName>
    </recommendedName>
</protein>
<evidence type="ECO:0000313" key="1">
    <source>
        <dbReference type="EMBL" id="GAA3548729.1"/>
    </source>
</evidence>
<dbReference type="EMBL" id="BAABCX010000006">
    <property type="protein sequence ID" value="GAA3548729.1"/>
    <property type="molecule type" value="Genomic_DNA"/>
</dbReference>
<gene>
    <name evidence="1" type="ORF">GCM10022394_31070</name>
</gene>
<evidence type="ECO:0000313" key="2">
    <source>
        <dbReference type="Proteomes" id="UP001500795"/>
    </source>
</evidence>
<dbReference type="RefSeq" id="WP_344959733.1">
    <property type="nucleotide sequence ID" value="NZ_BAABCX010000006.1"/>
</dbReference>
<keyword evidence="2" id="KW-1185">Reference proteome</keyword>
<accession>A0ABP6WDE9</accession>
<comment type="caution">
    <text evidence="1">The sequence shown here is derived from an EMBL/GenBank/DDBJ whole genome shotgun (WGS) entry which is preliminary data.</text>
</comment>